<comment type="caution">
    <text evidence="3">The sequence shown here is derived from an EMBL/GenBank/DDBJ whole genome shotgun (WGS) entry which is preliminary data.</text>
</comment>
<evidence type="ECO:0000259" key="2">
    <source>
        <dbReference type="SMART" id="SM01007"/>
    </source>
</evidence>
<accession>A0A101KPV3</accession>
<organism evidence="3 4">
    <name type="scientific">Rhizobium loti</name>
    <name type="common">Mesorhizobium loti</name>
    <dbReference type="NCBI Taxonomy" id="381"/>
    <lineage>
        <taxon>Bacteria</taxon>
        <taxon>Pseudomonadati</taxon>
        <taxon>Pseudomonadota</taxon>
        <taxon>Alphaproteobacteria</taxon>
        <taxon>Hyphomicrobiales</taxon>
        <taxon>Phyllobacteriaceae</taxon>
        <taxon>Mesorhizobium</taxon>
    </lineage>
</organism>
<proteinExistence type="inferred from homology"/>
<dbReference type="Gene3D" id="3.40.225.10">
    <property type="entry name" value="Class II aldolase/adducin N-terminal domain"/>
    <property type="match status" value="1"/>
</dbReference>
<dbReference type="AlphaFoldDB" id="A0A101KPV3"/>
<evidence type="ECO:0000256" key="1">
    <source>
        <dbReference type="ARBA" id="ARBA00037961"/>
    </source>
</evidence>
<dbReference type="InterPro" id="IPR036409">
    <property type="entry name" value="Aldolase_II/adducin_N_sf"/>
</dbReference>
<dbReference type="PANTHER" id="PTHR10672">
    <property type="entry name" value="ADDUCIN"/>
    <property type="match status" value="1"/>
</dbReference>
<dbReference type="Proteomes" id="UP000053176">
    <property type="component" value="Unassembled WGS sequence"/>
</dbReference>
<feature type="domain" description="Class II aldolase/adducin N-terminal" evidence="2">
    <location>
        <begin position="21"/>
        <end position="204"/>
    </location>
</feature>
<dbReference type="GO" id="GO:0051015">
    <property type="term" value="F:actin filament binding"/>
    <property type="evidence" value="ECO:0007669"/>
    <property type="project" value="TreeGrafter"/>
</dbReference>
<sequence length="255" mass="28508">MSVARLQKEPLTNLPYYEERVDLAAAFRWTARLNMHEAVANHFSLSVNEDGTKFLMNPNQVHFSRIKASDLLLIDANDPDTLSGPNAPDPTAWGLHGAIHRNVPHARCAMHVHSIHATVLASLADSTLPPIDQNSAMFFNRHVVDAHYGGLAFEEEGERCSQLLTDPKVKVMVMGNHGVMVIGDTVADTFNRMFYFERAAETYIKALWTGRPLRTLSDAIAEKAASEMDDYPGQAERHLSELKAILDEEEPVYRN</sequence>
<dbReference type="NCBIfam" id="NF005689">
    <property type="entry name" value="PRK07490.1"/>
    <property type="match status" value="1"/>
</dbReference>
<name>A0A101KPV3_RHILI</name>
<comment type="similarity">
    <text evidence="1">Belongs to the aldolase class II family.</text>
</comment>
<dbReference type="Pfam" id="PF00596">
    <property type="entry name" value="Aldolase_II"/>
    <property type="match status" value="1"/>
</dbReference>
<dbReference type="PANTHER" id="PTHR10672:SF3">
    <property type="entry name" value="PROTEIN HU-LI TAI SHAO"/>
    <property type="match status" value="1"/>
</dbReference>
<protein>
    <recommendedName>
        <fullName evidence="2">Class II aldolase/adducin N-terminal domain-containing protein</fullName>
    </recommendedName>
</protein>
<dbReference type="InterPro" id="IPR001303">
    <property type="entry name" value="Aldolase_II/adducin_N"/>
</dbReference>
<dbReference type="SUPFAM" id="SSF53639">
    <property type="entry name" value="AraD/HMP-PK domain-like"/>
    <property type="match status" value="1"/>
</dbReference>
<reference evidence="3 4" key="1">
    <citation type="submission" date="2015-12" db="EMBL/GenBank/DDBJ databases">
        <title>Draft genome sequence of Mesorhizobium sp. UFLA 01-765, a multitolerant efficient symbiont and plant-growth promoting strain isolated from Zn-mining soil using Leucaena leucocephala as a trap plant.</title>
        <authorList>
            <person name="Rangel W.M."/>
            <person name="Thijs S."/>
            <person name="Longatti S.M."/>
            <person name="Moreira F.M."/>
            <person name="Weyens N."/>
            <person name="Vangronsveld J."/>
            <person name="Van Hamme J.D."/>
            <person name="Bottos E.M."/>
            <person name="Rineau F."/>
        </authorList>
    </citation>
    <scope>NUCLEOTIDE SEQUENCE [LARGE SCALE GENOMIC DNA]</scope>
    <source>
        <strain evidence="3 4">UFLA 01-765</strain>
    </source>
</reference>
<evidence type="ECO:0000313" key="3">
    <source>
        <dbReference type="EMBL" id="KUM24569.1"/>
    </source>
</evidence>
<dbReference type="OrthoDB" id="5291399at2"/>
<evidence type="ECO:0000313" key="4">
    <source>
        <dbReference type="Proteomes" id="UP000053176"/>
    </source>
</evidence>
<dbReference type="GO" id="GO:0005856">
    <property type="term" value="C:cytoskeleton"/>
    <property type="evidence" value="ECO:0007669"/>
    <property type="project" value="TreeGrafter"/>
</dbReference>
<dbReference type="EMBL" id="LPWA01000132">
    <property type="protein sequence ID" value="KUM24569.1"/>
    <property type="molecule type" value="Genomic_DNA"/>
</dbReference>
<dbReference type="InterPro" id="IPR051017">
    <property type="entry name" value="Aldolase-II_Adducin_sf"/>
</dbReference>
<gene>
    <name evidence="3" type="ORF">AU467_29500</name>
</gene>
<dbReference type="SMART" id="SM01007">
    <property type="entry name" value="Aldolase_II"/>
    <property type="match status" value="1"/>
</dbReference>